<dbReference type="InterPro" id="IPR051446">
    <property type="entry name" value="HTH_trans_reg/aminotransferase"/>
</dbReference>
<dbReference type="Pfam" id="PF00392">
    <property type="entry name" value="GntR"/>
    <property type="match status" value="1"/>
</dbReference>
<sequence length="456" mass="51748">MHFNGDEPLYEALYEHIKDAVATGAMREGEKLPSKRDLARHLGLSVNTVTAAYDQLVDEGYLIAKERVGYFVAEIENLHKKIAPAPAAPAREAPAYDYDFDLNKNADYRFPDNHFKKCLQWAAEQKEPLNRREKEGLAELRGAVADYLKASRGVDVEAEDILLSAGMEYLLLILFALLPKDAPFRLENPGYIGLKKIFEQNRVPYDFMAVDEAGVDPDALTGERSIYLVTPSHQFPTGSILRVDRRIKLLNHVKATGSYIIEDDYDSEYKYYGRPIPALKSLDGVDRVIYMSNFSKSLSPTLRISFMVLPRPLMARYRHLSPGMNCPIPNLVQLALARYMREGHFERRLNRQRKIYDERRKIAAEAFLGDDLFSVDDKRAGMHFILTCKVNGSEADLLAYLKKHRIHMKGLSDFSQGEAQEDYPRLIVGYGNMSVDQLKEGLAELKSLIKNFSAAS</sequence>
<keyword evidence="5" id="KW-0804">Transcription</keyword>
<keyword evidence="8" id="KW-1185">Reference proteome</keyword>
<evidence type="ECO:0000256" key="1">
    <source>
        <dbReference type="ARBA" id="ARBA00005384"/>
    </source>
</evidence>
<name>A0ABV1J5S9_9FIRM</name>
<dbReference type="CDD" id="cd07377">
    <property type="entry name" value="WHTH_GntR"/>
    <property type="match status" value="1"/>
</dbReference>
<comment type="similarity">
    <text evidence="1">In the C-terminal section; belongs to the class-I pyridoxal-phosphate-dependent aminotransferase family.</text>
</comment>
<comment type="caution">
    <text evidence="7">The sequence shown here is derived from an EMBL/GenBank/DDBJ whole genome shotgun (WGS) entry which is preliminary data.</text>
</comment>
<keyword evidence="7" id="KW-0808">Transferase</keyword>
<evidence type="ECO:0000313" key="8">
    <source>
        <dbReference type="Proteomes" id="UP001481872"/>
    </source>
</evidence>
<dbReference type="InterPro" id="IPR015421">
    <property type="entry name" value="PyrdxlP-dep_Trfase_major"/>
</dbReference>
<dbReference type="Proteomes" id="UP001481872">
    <property type="component" value="Unassembled WGS sequence"/>
</dbReference>
<dbReference type="InterPro" id="IPR036388">
    <property type="entry name" value="WH-like_DNA-bd_sf"/>
</dbReference>
<evidence type="ECO:0000256" key="5">
    <source>
        <dbReference type="ARBA" id="ARBA00023163"/>
    </source>
</evidence>
<evidence type="ECO:0000256" key="4">
    <source>
        <dbReference type="ARBA" id="ARBA00023125"/>
    </source>
</evidence>
<reference evidence="7 8" key="1">
    <citation type="submission" date="2024-04" db="EMBL/GenBank/DDBJ databases">
        <title>Human intestinal bacterial collection.</title>
        <authorList>
            <person name="Pauvert C."/>
            <person name="Hitch T.C.A."/>
            <person name="Clavel T."/>
        </authorList>
    </citation>
    <scope>NUCLEOTIDE SEQUENCE [LARGE SCALE GENOMIC DNA]</scope>
    <source>
        <strain evidence="7 8">CLA-SR-H026</strain>
    </source>
</reference>
<dbReference type="Gene3D" id="1.10.10.10">
    <property type="entry name" value="Winged helix-like DNA-binding domain superfamily/Winged helix DNA-binding domain"/>
    <property type="match status" value="1"/>
</dbReference>
<feature type="domain" description="HTH gntR-type" evidence="6">
    <location>
        <begin position="7"/>
        <end position="75"/>
    </location>
</feature>
<dbReference type="PROSITE" id="PS50949">
    <property type="entry name" value="HTH_GNTR"/>
    <property type="match status" value="1"/>
</dbReference>
<evidence type="ECO:0000259" key="6">
    <source>
        <dbReference type="PROSITE" id="PS50949"/>
    </source>
</evidence>
<dbReference type="Pfam" id="PF00155">
    <property type="entry name" value="Aminotran_1_2"/>
    <property type="match status" value="1"/>
</dbReference>
<dbReference type="SUPFAM" id="SSF46785">
    <property type="entry name" value="Winged helix' DNA-binding domain"/>
    <property type="match status" value="1"/>
</dbReference>
<evidence type="ECO:0000256" key="2">
    <source>
        <dbReference type="ARBA" id="ARBA00022898"/>
    </source>
</evidence>
<keyword evidence="3" id="KW-0805">Transcription regulation</keyword>
<dbReference type="GO" id="GO:0008483">
    <property type="term" value="F:transaminase activity"/>
    <property type="evidence" value="ECO:0007669"/>
    <property type="project" value="UniProtKB-KW"/>
</dbReference>
<keyword evidence="2" id="KW-0663">Pyridoxal phosphate</keyword>
<dbReference type="PANTHER" id="PTHR46577:SF1">
    <property type="entry name" value="HTH-TYPE TRANSCRIPTIONAL REGULATORY PROTEIN GABR"/>
    <property type="match status" value="1"/>
</dbReference>
<protein>
    <submittedName>
        <fullName evidence="7">PLP-dependent aminotransferase family protein</fullName>
    </submittedName>
</protein>
<dbReference type="EMBL" id="JBBNPS010000005">
    <property type="protein sequence ID" value="MEQ3353273.1"/>
    <property type="molecule type" value="Genomic_DNA"/>
</dbReference>
<dbReference type="InterPro" id="IPR000524">
    <property type="entry name" value="Tscrpt_reg_HTH_GntR"/>
</dbReference>
<dbReference type="RefSeq" id="WP_349053683.1">
    <property type="nucleotide sequence ID" value="NZ_JBBNPS010000005.1"/>
</dbReference>
<dbReference type="Gene3D" id="3.40.640.10">
    <property type="entry name" value="Type I PLP-dependent aspartate aminotransferase-like (Major domain)"/>
    <property type="match status" value="1"/>
</dbReference>
<organism evidence="7 8">
    <name type="scientific">Aedoeadaptatus acetigenes</name>
    <dbReference type="NCBI Taxonomy" id="2981723"/>
    <lineage>
        <taxon>Bacteria</taxon>
        <taxon>Bacillati</taxon>
        <taxon>Bacillota</taxon>
        <taxon>Tissierellia</taxon>
        <taxon>Tissierellales</taxon>
        <taxon>Peptoniphilaceae</taxon>
        <taxon>Aedoeadaptatus</taxon>
    </lineage>
</organism>
<dbReference type="InterPro" id="IPR004839">
    <property type="entry name" value="Aminotransferase_I/II_large"/>
</dbReference>
<dbReference type="CDD" id="cd00609">
    <property type="entry name" value="AAT_like"/>
    <property type="match status" value="1"/>
</dbReference>
<dbReference type="SMART" id="SM00345">
    <property type="entry name" value="HTH_GNTR"/>
    <property type="match status" value="1"/>
</dbReference>
<accession>A0ABV1J5S9</accession>
<keyword evidence="4" id="KW-0238">DNA-binding</keyword>
<dbReference type="InterPro" id="IPR036390">
    <property type="entry name" value="WH_DNA-bd_sf"/>
</dbReference>
<dbReference type="InterPro" id="IPR015424">
    <property type="entry name" value="PyrdxlP-dep_Trfase"/>
</dbReference>
<proteinExistence type="inferred from homology"/>
<dbReference type="PANTHER" id="PTHR46577">
    <property type="entry name" value="HTH-TYPE TRANSCRIPTIONAL REGULATORY PROTEIN GABR"/>
    <property type="match status" value="1"/>
</dbReference>
<evidence type="ECO:0000313" key="7">
    <source>
        <dbReference type="EMBL" id="MEQ3353273.1"/>
    </source>
</evidence>
<keyword evidence="7" id="KW-0032">Aminotransferase</keyword>
<gene>
    <name evidence="7" type="ORF">AAA081_03015</name>
</gene>
<evidence type="ECO:0000256" key="3">
    <source>
        <dbReference type="ARBA" id="ARBA00023015"/>
    </source>
</evidence>
<dbReference type="SUPFAM" id="SSF53383">
    <property type="entry name" value="PLP-dependent transferases"/>
    <property type="match status" value="1"/>
</dbReference>